<name>A0A844T8F8_9BRAD</name>
<comment type="caution">
    <text evidence="7">The sequence shown here is derived from an EMBL/GenBank/DDBJ whole genome shotgun (WGS) entry which is preliminary data.</text>
</comment>
<keyword evidence="2 5" id="KW-0561">Oxygen transport</keyword>
<evidence type="ECO:0000256" key="2">
    <source>
        <dbReference type="ARBA" id="ARBA00022621"/>
    </source>
</evidence>
<sequence length="139" mass="15892">MTPEQVDLVRTSFDAMWPIRRDLADLCYNRFVELAPDARQMFGGDTEKQRKKVLDMITALVASLDERPMFQSLIAISGHKHAILGVQPSHFVAMGEALMWSFERQFGASFTPELRESWHTLYATAQNEMLRATGRHSSF</sequence>
<dbReference type="GO" id="GO:0046210">
    <property type="term" value="P:nitric oxide catabolic process"/>
    <property type="evidence" value="ECO:0007669"/>
    <property type="project" value="TreeGrafter"/>
</dbReference>
<dbReference type="GO" id="GO:0071949">
    <property type="term" value="F:FAD binding"/>
    <property type="evidence" value="ECO:0007669"/>
    <property type="project" value="TreeGrafter"/>
</dbReference>
<dbReference type="InterPro" id="IPR009050">
    <property type="entry name" value="Globin-like_sf"/>
</dbReference>
<feature type="domain" description="Globin" evidence="6">
    <location>
        <begin position="1"/>
        <end position="134"/>
    </location>
</feature>
<proteinExistence type="inferred from homology"/>
<dbReference type="AlphaFoldDB" id="A0A844T8F8"/>
<dbReference type="EMBL" id="WQNF01000076">
    <property type="protein sequence ID" value="MVT71371.1"/>
    <property type="molecule type" value="Genomic_DNA"/>
</dbReference>
<evidence type="ECO:0000256" key="1">
    <source>
        <dbReference type="ARBA" id="ARBA00022617"/>
    </source>
</evidence>
<dbReference type="PROSITE" id="PS01033">
    <property type="entry name" value="GLOBIN"/>
    <property type="match status" value="1"/>
</dbReference>
<accession>A0A844T8F8</accession>
<dbReference type="InterPro" id="IPR000971">
    <property type="entry name" value="Globin"/>
</dbReference>
<dbReference type="Gene3D" id="1.10.490.10">
    <property type="entry name" value="Globins"/>
    <property type="match status" value="1"/>
</dbReference>
<keyword evidence="3" id="KW-0479">Metal-binding</keyword>
<dbReference type="GO" id="GO:0046872">
    <property type="term" value="F:metal ion binding"/>
    <property type="evidence" value="ECO:0007669"/>
    <property type="project" value="UniProtKB-KW"/>
</dbReference>
<dbReference type="PANTHER" id="PTHR43396">
    <property type="entry name" value="FLAVOHEMOPROTEIN"/>
    <property type="match status" value="1"/>
</dbReference>
<dbReference type="GO" id="GO:0071500">
    <property type="term" value="P:cellular response to nitrosative stress"/>
    <property type="evidence" value="ECO:0007669"/>
    <property type="project" value="TreeGrafter"/>
</dbReference>
<keyword evidence="1 5" id="KW-0349">Heme</keyword>
<dbReference type="GO" id="GO:0008941">
    <property type="term" value="F:nitric oxide dioxygenase NAD(P)H activity"/>
    <property type="evidence" value="ECO:0007669"/>
    <property type="project" value="TreeGrafter"/>
</dbReference>
<evidence type="ECO:0000256" key="3">
    <source>
        <dbReference type="ARBA" id="ARBA00022723"/>
    </source>
</evidence>
<dbReference type="SUPFAM" id="SSF46458">
    <property type="entry name" value="Globin-like"/>
    <property type="match status" value="1"/>
</dbReference>
<dbReference type="Pfam" id="PF00042">
    <property type="entry name" value="Globin"/>
    <property type="match status" value="1"/>
</dbReference>
<organism evidence="7 8">
    <name type="scientific">Bradyrhizobium pachyrhizi</name>
    <dbReference type="NCBI Taxonomy" id="280333"/>
    <lineage>
        <taxon>Bacteria</taxon>
        <taxon>Pseudomonadati</taxon>
        <taxon>Pseudomonadota</taxon>
        <taxon>Alphaproteobacteria</taxon>
        <taxon>Hyphomicrobiales</taxon>
        <taxon>Nitrobacteraceae</taxon>
        <taxon>Bradyrhizobium</taxon>
    </lineage>
</organism>
<comment type="similarity">
    <text evidence="5">Belongs to the globin family.</text>
</comment>
<evidence type="ECO:0000256" key="5">
    <source>
        <dbReference type="RuleBase" id="RU000356"/>
    </source>
</evidence>
<keyword evidence="4" id="KW-0408">Iron</keyword>
<dbReference type="InterPro" id="IPR012292">
    <property type="entry name" value="Globin/Proto"/>
</dbReference>
<evidence type="ECO:0000313" key="8">
    <source>
        <dbReference type="Proteomes" id="UP000436468"/>
    </source>
</evidence>
<evidence type="ECO:0000256" key="4">
    <source>
        <dbReference type="ARBA" id="ARBA00023004"/>
    </source>
</evidence>
<dbReference type="PANTHER" id="PTHR43396:SF3">
    <property type="entry name" value="FLAVOHEMOPROTEIN"/>
    <property type="match status" value="1"/>
</dbReference>
<dbReference type="GO" id="GO:0020037">
    <property type="term" value="F:heme binding"/>
    <property type="evidence" value="ECO:0007669"/>
    <property type="project" value="InterPro"/>
</dbReference>
<evidence type="ECO:0000313" key="7">
    <source>
        <dbReference type="EMBL" id="MVT71371.1"/>
    </source>
</evidence>
<keyword evidence="5" id="KW-0813">Transport</keyword>
<keyword evidence="8" id="KW-1185">Reference proteome</keyword>
<dbReference type="GO" id="GO:0019825">
    <property type="term" value="F:oxygen binding"/>
    <property type="evidence" value="ECO:0007669"/>
    <property type="project" value="InterPro"/>
</dbReference>
<reference evidence="7 8" key="1">
    <citation type="submission" date="2019-12" db="EMBL/GenBank/DDBJ databases">
        <title>Draft genome sequences Bradyrhizobium cajani AMBPC1010, Bradyrhizobium pachyrhizi AMBPC1040 and Bradyrhizobium yuanmingense ALSPC3051, three plant growth promoting strains isolated from nodules of Cajanus cajan L. in Dominican Republic.</title>
        <authorList>
            <person name="Flores-Felix J.D."/>
            <person name="Araujo J."/>
            <person name="Diaz-Alcantara C."/>
            <person name="Gonzalez-Andres F."/>
            <person name="Velazquez E."/>
        </authorList>
    </citation>
    <scope>NUCLEOTIDE SEQUENCE [LARGE SCALE GENOMIC DNA]</scope>
    <source>
        <strain evidence="7 8">1040</strain>
    </source>
</reference>
<evidence type="ECO:0000259" key="6">
    <source>
        <dbReference type="PROSITE" id="PS01033"/>
    </source>
</evidence>
<dbReference type="RefSeq" id="WP_157348911.1">
    <property type="nucleotide sequence ID" value="NZ_WQNF01000076.1"/>
</dbReference>
<dbReference type="Proteomes" id="UP000436468">
    <property type="component" value="Unassembled WGS sequence"/>
</dbReference>
<protein>
    <recommendedName>
        <fullName evidence="6">Globin domain-containing protein</fullName>
    </recommendedName>
</protein>
<dbReference type="GO" id="GO:0005344">
    <property type="term" value="F:oxygen carrier activity"/>
    <property type="evidence" value="ECO:0007669"/>
    <property type="project" value="UniProtKB-KW"/>
</dbReference>
<gene>
    <name evidence="7" type="ORF">GPL21_41020</name>
</gene>